<reference evidence="4 5" key="1">
    <citation type="submission" date="2019-04" db="EMBL/GenBank/DDBJ databases">
        <authorList>
            <person name="Feng G."/>
            <person name="Zhang J."/>
            <person name="Zhu H."/>
        </authorList>
    </citation>
    <scope>NUCLEOTIDE SEQUENCE [LARGE SCALE GENOMIC DNA]</scope>
    <source>
        <strain evidence="4 5">92R-1</strain>
    </source>
</reference>
<dbReference type="RefSeq" id="WP_135437026.1">
    <property type="nucleotide sequence ID" value="NZ_SRLA01000008.1"/>
</dbReference>
<evidence type="ECO:0000313" key="4">
    <source>
        <dbReference type="EMBL" id="TGE03530.1"/>
    </source>
</evidence>
<dbReference type="AlphaFoldDB" id="A0A4Z0NZ45"/>
<evidence type="ECO:0000259" key="3">
    <source>
        <dbReference type="Pfam" id="PF19335"/>
    </source>
</evidence>
<dbReference type="Pfam" id="PF19335">
    <property type="entry name" value="HMBD"/>
    <property type="match status" value="1"/>
</dbReference>
<evidence type="ECO:0000313" key="5">
    <source>
        <dbReference type="Proteomes" id="UP000298337"/>
    </source>
</evidence>
<gene>
    <name evidence="4" type="ORF">EU556_25395</name>
</gene>
<keyword evidence="5" id="KW-1185">Reference proteome</keyword>
<comment type="caution">
    <text evidence="4">The sequence shown here is derived from an EMBL/GenBank/DDBJ whole genome shotgun (WGS) entry which is preliminary data.</text>
</comment>
<dbReference type="InterPro" id="IPR045800">
    <property type="entry name" value="HMBD"/>
</dbReference>
<keyword evidence="2" id="KW-0732">Signal</keyword>
<feature type="region of interest" description="Disordered" evidence="1">
    <location>
        <begin position="19"/>
        <end position="56"/>
    </location>
</feature>
<dbReference type="PROSITE" id="PS51257">
    <property type="entry name" value="PROKAR_LIPOPROTEIN"/>
    <property type="match status" value="1"/>
</dbReference>
<accession>A0A4Z0NZ45</accession>
<evidence type="ECO:0000256" key="1">
    <source>
        <dbReference type="SAM" id="MobiDB-lite"/>
    </source>
</evidence>
<feature type="domain" description="Heavy metal binding" evidence="3">
    <location>
        <begin position="59"/>
        <end position="85"/>
    </location>
</feature>
<feature type="chain" id="PRO_5021405220" description="Heavy metal binding domain-containing protein" evidence="2">
    <location>
        <begin position="23"/>
        <end position="85"/>
    </location>
</feature>
<dbReference type="Proteomes" id="UP000298337">
    <property type="component" value="Unassembled WGS sequence"/>
</dbReference>
<sequence length="85" mass="8606">MKKLLFLGLVLTSLSATLSSCSDNKGTAETSTAAGTNATSDSTATPSGNPGPGIAAETYTCTMHPEIIANEPGKCPKCGMDLVKK</sequence>
<dbReference type="EMBL" id="SRLA01000008">
    <property type="protein sequence ID" value="TGE03530.1"/>
    <property type="molecule type" value="Genomic_DNA"/>
</dbReference>
<dbReference type="GO" id="GO:0046872">
    <property type="term" value="F:metal ion binding"/>
    <property type="evidence" value="ECO:0007669"/>
    <property type="project" value="InterPro"/>
</dbReference>
<proteinExistence type="predicted"/>
<organism evidence="4 5">
    <name type="scientific">Hymenobacter fodinae</name>
    <dbReference type="NCBI Taxonomy" id="2510796"/>
    <lineage>
        <taxon>Bacteria</taxon>
        <taxon>Pseudomonadati</taxon>
        <taxon>Bacteroidota</taxon>
        <taxon>Cytophagia</taxon>
        <taxon>Cytophagales</taxon>
        <taxon>Hymenobacteraceae</taxon>
        <taxon>Hymenobacter</taxon>
    </lineage>
</organism>
<feature type="compositionally biased region" description="Polar residues" evidence="1">
    <location>
        <begin position="23"/>
        <end position="48"/>
    </location>
</feature>
<protein>
    <recommendedName>
        <fullName evidence="3">Heavy metal binding domain-containing protein</fullName>
    </recommendedName>
</protein>
<dbReference type="OrthoDB" id="1521937at2"/>
<name>A0A4Z0NZ45_9BACT</name>
<feature type="signal peptide" evidence="2">
    <location>
        <begin position="1"/>
        <end position="22"/>
    </location>
</feature>
<evidence type="ECO:0000256" key="2">
    <source>
        <dbReference type="SAM" id="SignalP"/>
    </source>
</evidence>